<evidence type="ECO:0000256" key="6">
    <source>
        <dbReference type="SAM" id="Phobius"/>
    </source>
</evidence>
<accession>A0A2S9YFP4</accession>
<feature type="transmembrane region" description="Helical" evidence="6">
    <location>
        <begin position="273"/>
        <end position="289"/>
    </location>
</feature>
<dbReference type="OrthoDB" id="5493617at2"/>
<organism evidence="9 10">
    <name type="scientific">Enhygromyxa salina</name>
    <dbReference type="NCBI Taxonomy" id="215803"/>
    <lineage>
        <taxon>Bacteria</taxon>
        <taxon>Pseudomonadati</taxon>
        <taxon>Myxococcota</taxon>
        <taxon>Polyangia</taxon>
        <taxon>Nannocystales</taxon>
        <taxon>Nannocystaceae</taxon>
        <taxon>Enhygromyxa</taxon>
    </lineage>
</organism>
<name>A0A2S9YFP4_9BACT</name>
<dbReference type="SUPFAM" id="SSF52540">
    <property type="entry name" value="P-loop containing nucleoside triphosphate hydrolases"/>
    <property type="match status" value="1"/>
</dbReference>
<feature type="transmembrane region" description="Helical" evidence="6">
    <location>
        <begin position="248"/>
        <end position="266"/>
    </location>
</feature>
<dbReference type="InterPro" id="IPR027417">
    <property type="entry name" value="P-loop_NTPase"/>
</dbReference>
<dbReference type="GO" id="GO:0015297">
    <property type="term" value="F:antiporter activity"/>
    <property type="evidence" value="ECO:0007669"/>
    <property type="project" value="InterPro"/>
</dbReference>
<dbReference type="InterPro" id="IPR038770">
    <property type="entry name" value="Na+/solute_symporter_sf"/>
</dbReference>
<comment type="caution">
    <text evidence="9">The sequence shown here is derived from an EMBL/GenBank/DDBJ whole genome shotgun (WGS) entry which is preliminary data.</text>
</comment>
<dbReference type="GO" id="GO:0016020">
    <property type="term" value="C:membrane"/>
    <property type="evidence" value="ECO:0007669"/>
    <property type="project" value="UniProtKB-SubCell"/>
</dbReference>
<evidence type="ECO:0000256" key="1">
    <source>
        <dbReference type="ARBA" id="ARBA00004141"/>
    </source>
</evidence>
<feature type="domain" description="Cation/H+ exchanger transmembrane" evidence="7">
    <location>
        <begin position="45"/>
        <end position="432"/>
    </location>
</feature>
<evidence type="ECO:0000259" key="8">
    <source>
        <dbReference type="Pfam" id="PF13191"/>
    </source>
</evidence>
<feature type="region of interest" description="Disordered" evidence="5">
    <location>
        <begin position="684"/>
        <end position="712"/>
    </location>
</feature>
<dbReference type="Gene3D" id="3.40.50.300">
    <property type="entry name" value="P-loop containing nucleotide triphosphate hydrolases"/>
    <property type="match status" value="1"/>
</dbReference>
<dbReference type="InterPro" id="IPR006153">
    <property type="entry name" value="Cation/H_exchanger_TM"/>
</dbReference>
<sequence>MRQLLVLVVLVLLMQVVIHHGVATSAAFDSLTLLTTGFILVGAYTMGELARRMRLPALLGYLAAGVLFGPKLVGLVLGDPSLAPLGSQAIRELGLVNVLAVGVIGTMGGGEIKLPELRENLGKLAAICGAVFVLVLPLVAGVVLALTFVIPSVVPFLAELPLAGRIAGALLFGALAVGMSPAATLAILQEVHARGRFTSLVLGVVVIGDLILVATFLLVLALAKLLISPEGLTLASLADQLPHIAAEFGWALALGVVVGVAFISYLRFVHREVLLFSLALVFVTAFVASRLHAETLLAFLVAGFIVQNFSRHGHTLVEAFERIALPVFVVYFTAQAANLDLIAVTVYLPLTLILVGLRSGLFVLGVGFGARVAGVDETTRRRLQVSFFSQGGVDLVLAAMVAEAIPGWGAQVQTVTMATILFYVVGGPLFLARALDAAGESAAARERGAEQLASSVPPEAAALELADAVTELVLPRASDPALLRRLEQLHEVVSSVRTGLIEGEILARSRRRSAVVEELAATISSALELELEPESSDAALGSDAQEACARLDAAVAEAGIEIEYPEVAPFNGRSLLALFAGLDRAQDFSQNFRVSRGAALFEARGGRWARTIRVVRRVRRSVVGPGHRTVPLGRLWRHDVALAVPVALWRSTRPIEAQLWHALLEHYRLTRAGLEALARGTWAAPEHDSHDGHDSHAGESAAASGAHKQAPVSVTQWLTGKQAEAATREATIGEQLNRSDRELEHGLLTGLGHSWSTFLASVEIAGTLELPAWRTRPSRRYDAAQAASAELLERSARDREAGAGRFDALLALAHAEHVATSIHLAALEFEHSFTSILAALGQDFDDTLARIATTEPEPGPDQHELDRALVRMGEHVEGLRTQLTALAVAQPPALLLALANAPDQLAPSTELALADPLNPDPRRTSIRLRGWLAQTLLHDFGVARASADDELGVGLDGLRQTLIHIARVADYHLGTPASVIDAGLSERLTALLEGARAQVEALAKLVREHVEDTIATAERTGLEPIRSARWDELRRRQRRLEDGPRAAMFDWLRERRVAFIDRARTLGHTLGDEFSALSSDRHTASAVAAWRRLLFGSRSTMPDPYQRLFTSVPAETIGLLINRPELQTLKTAAEAWLGGRSGAILVYGDRGVGKRTLVRQLLQSVGPHVSVHWLRLSPALEREAELVRGLAPLLGVGDADPAADLSSLQQQVLALTSTRLSHGPEHDARAQPRPMLVIENAERLFRRTGAGLERVRRFLDLVAATSDQVLWVVLIAEPAVPVLDAALELRARFEPAVRVPAMDAAQLAAVLDGRHRLSGYPLRIDAGMPSLTEWVRGPQTAWRLRRGLEQAAYERLAQLSGGNVRQALRLWLAAARVDPRDGSVVVGPLPGYPCPLLADLPVSSRVLLAALMLHGPLRRTDLVGLQGPELLDLDTELTRLARRGLVMLDEGGAPDSRVIQVETRLVQPLTSELRACNLL</sequence>
<feature type="transmembrane region" description="Helical" evidence="6">
    <location>
        <begin position="200"/>
        <end position="228"/>
    </location>
</feature>
<evidence type="ECO:0000256" key="2">
    <source>
        <dbReference type="ARBA" id="ARBA00022692"/>
    </source>
</evidence>
<protein>
    <submittedName>
        <fullName evidence="9">Na(+)/H(+) antiporter NhaP</fullName>
    </submittedName>
</protein>
<feature type="transmembrane region" description="Helical" evidence="6">
    <location>
        <begin position="162"/>
        <end position="188"/>
    </location>
</feature>
<dbReference type="Gene3D" id="1.20.1530.20">
    <property type="match status" value="1"/>
</dbReference>
<keyword evidence="2 6" id="KW-0812">Transmembrane</keyword>
<dbReference type="GO" id="GO:1902600">
    <property type="term" value="P:proton transmembrane transport"/>
    <property type="evidence" value="ECO:0007669"/>
    <property type="project" value="InterPro"/>
</dbReference>
<dbReference type="Proteomes" id="UP000238823">
    <property type="component" value="Unassembled WGS sequence"/>
</dbReference>
<evidence type="ECO:0000259" key="7">
    <source>
        <dbReference type="Pfam" id="PF00999"/>
    </source>
</evidence>
<gene>
    <name evidence="9" type="primary">nhaP</name>
    <name evidence="9" type="ORF">ENSA7_52160</name>
</gene>
<evidence type="ECO:0000256" key="5">
    <source>
        <dbReference type="SAM" id="MobiDB-lite"/>
    </source>
</evidence>
<feature type="transmembrane region" description="Helical" evidence="6">
    <location>
        <begin position="350"/>
        <end position="373"/>
    </location>
</feature>
<comment type="subcellular location">
    <subcellularLocation>
        <location evidence="1">Membrane</location>
        <topology evidence="1">Multi-pass membrane protein</topology>
    </subcellularLocation>
</comment>
<dbReference type="PANTHER" id="PTHR43021">
    <property type="entry name" value="NA(+)/H(+) ANTIPORTER-RELATED"/>
    <property type="match status" value="1"/>
</dbReference>
<proteinExistence type="predicted"/>
<feature type="transmembrane region" description="Helical" evidence="6">
    <location>
        <begin position="33"/>
        <end position="50"/>
    </location>
</feature>
<feature type="transmembrane region" description="Helical" evidence="6">
    <location>
        <begin position="124"/>
        <end position="150"/>
    </location>
</feature>
<dbReference type="RefSeq" id="WP_106092108.1">
    <property type="nucleotide sequence ID" value="NZ_PVNL01000106.1"/>
</dbReference>
<evidence type="ECO:0000313" key="9">
    <source>
        <dbReference type="EMBL" id="PRQ03925.1"/>
    </source>
</evidence>
<keyword evidence="4 6" id="KW-0472">Membrane</keyword>
<feature type="transmembrane region" description="Helical" evidence="6">
    <location>
        <begin position="57"/>
        <end position="77"/>
    </location>
</feature>
<dbReference type="Pfam" id="PF13191">
    <property type="entry name" value="AAA_16"/>
    <property type="match status" value="1"/>
</dbReference>
<feature type="compositionally biased region" description="Low complexity" evidence="5">
    <location>
        <begin position="698"/>
        <end position="707"/>
    </location>
</feature>
<feature type="transmembrane region" description="Helical" evidence="6">
    <location>
        <begin position="89"/>
        <end position="112"/>
    </location>
</feature>
<evidence type="ECO:0000313" key="10">
    <source>
        <dbReference type="Proteomes" id="UP000238823"/>
    </source>
</evidence>
<dbReference type="Pfam" id="PF00999">
    <property type="entry name" value="Na_H_Exchanger"/>
    <property type="match status" value="1"/>
</dbReference>
<dbReference type="EMBL" id="PVNL01000106">
    <property type="protein sequence ID" value="PRQ03925.1"/>
    <property type="molecule type" value="Genomic_DNA"/>
</dbReference>
<reference evidence="9 10" key="1">
    <citation type="submission" date="2018-03" db="EMBL/GenBank/DDBJ databases">
        <title>Draft Genome Sequences of the Obligatory Marine Myxobacteria Enhygromyxa salina SWB007.</title>
        <authorList>
            <person name="Poehlein A."/>
            <person name="Moghaddam J.A."/>
            <person name="Harms H."/>
            <person name="Alanjari M."/>
            <person name="Koenig G.M."/>
            <person name="Daniel R."/>
            <person name="Schaeberle T.F."/>
        </authorList>
    </citation>
    <scope>NUCLEOTIDE SEQUENCE [LARGE SCALE GENOMIC DNA]</scope>
    <source>
        <strain evidence="9 10">SWB007</strain>
    </source>
</reference>
<dbReference type="PANTHER" id="PTHR43021:SF2">
    <property type="entry name" value="CATION_H+ EXCHANGER DOMAIN-CONTAINING PROTEIN"/>
    <property type="match status" value="1"/>
</dbReference>
<evidence type="ECO:0000256" key="3">
    <source>
        <dbReference type="ARBA" id="ARBA00022989"/>
    </source>
</evidence>
<feature type="transmembrane region" description="Helical" evidence="6">
    <location>
        <begin position="385"/>
        <end position="409"/>
    </location>
</feature>
<keyword evidence="3 6" id="KW-1133">Transmembrane helix</keyword>
<feature type="compositionally biased region" description="Basic and acidic residues" evidence="5">
    <location>
        <begin position="685"/>
        <end position="697"/>
    </location>
</feature>
<feature type="domain" description="Orc1-like AAA ATPase" evidence="8">
    <location>
        <begin position="1124"/>
        <end position="1260"/>
    </location>
</feature>
<evidence type="ECO:0000256" key="4">
    <source>
        <dbReference type="ARBA" id="ARBA00023136"/>
    </source>
</evidence>
<dbReference type="InterPro" id="IPR041664">
    <property type="entry name" value="AAA_16"/>
</dbReference>